<accession>A0ABY7ZKJ6</accession>
<dbReference type="GO" id="GO:0016757">
    <property type="term" value="F:glycosyltransferase activity"/>
    <property type="evidence" value="ECO:0007669"/>
    <property type="project" value="UniProtKB-KW"/>
</dbReference>
<evidence type="ECO:0000256" key="3">
    <source>
        <dbReference type="ARBA" id="ARBA00022676"/>
    </source>
</evidence>
<evidence type="ECO:0000256" key="7">
    <source>
        <dbReference type="ARBA" id="ARBA00023136"/>
    </source>
</evidence>
<evidence type="ECO:0000313" key="10">
    <source>
        <dbReference type="EMBL" id="WDZ82434.1"/>
    </source>
</evidence>
<dbReference type="PANTHER" id="PTHR48090">
    <property type="entry name" value="UNDECAPRENYL-PHOSPHATE 4-DEOXY-4-FORMAMIDO-L-ARABINOSE TRANSFERASE-RELATED"/>
    <property type="match status" value="1"/>
</dbReference>
<feature type="transmembrane region" description="Helical" evidence="8">
    <location>
        <begin position="265"/>
        <end position="287"/>
    </location>
</feature>
<feature type="transmembrane region" description="Helical" evidence="8">
    <location>
        <begin position="232"/>
        <end position="253"/>
    </location>
</feature>
<dbReference type="InterPro" id="IPR029044">
    <property type="entry name" value="Nucleotide-diphossugar_trans"/>
</dbReference>
<reference evidence="10 11" key="1">
    <citation type="submission" date="2023-02" db="EMBL/GenBank/DDBJ databases">
        <authorList>
            <person name="Mo P."/>
        </authorList>
    </citation>
    <scope>NUCLEOTIDE SEQUENCE [LARGE SCALE GENOMIC DNA]</scope>
    <source>
        <strain evidence="10 11">HUAS 3</strain>
    </source>
</reference>
<keyword evidence="3 10" id="KW-0328">Glycosyltransferase</keyword>
<gene>
    <name evidence="10" type="ORF">PVK37_18295</name>
</gene>
<dbReference type="Proteomes" id="UP001219605">
    <property type="component" value="Chromosome"/>
</dbReference>
<dbReference type="RefSeq" id="WP_275028672.1">
    <property type="nucleotide sequence ID" value="NZ_CP118615.1"/>
</dbReference>
<comment type="subcellular location">
    <subcellularLocation>
        <location evidence="1">Membrane</location>
        <topology evidence="1">Multi-pass membrane protein</topology>
    </subcellularLocation>
</comment>
<dbReference type="Gene3D" id="3.90.550.10">
    <property type="entry name" value="Spore Coat Polysaccharide Biosynthesis Protein SpsA, Chain A"/>
    <property type="match status" value="1"/>
</dbReference>
<dbReference type="InterPro" id="IPR050256">
    <property type="entry name" value="Glycosyltransferase_2"/>
</dbReference>
<dbReference type="EMBL" id="CP118615">
    <property type="protein sequence ID" value="WDZ82434.1"/>
    <property type="molecule type" value="Genomic_DNA"/>
</dbReference>
<dbReference type="InterPro" id="IPR001173">
    <property type="entry name" value="Glyco_trans_2-like"/>
</dbReference>
<evidence type="ECO:0000259" key="9">
    <source>
        <dbReference type="Pfam" id="PF00535"/>
    </source>
</evidence>
<dbReference type="EC" id="2.4.-.-" evidence="10"/>
<evidence type="ECO:0000256" key="8">
    <source>
        <dbReference type="SAM" id="Phobius"/>
    </source>
</evidence>
<proteinExistence type="inferred from homology"/>
<sequence>MAFKTFVSLVLYCRNDAALERFLEQVGPWLTEHFELHELVVVDDNSTNDPTPLVRACATRHRLNAVVIRLARRHGVEAGIKAGLDRAMGDWVFELESPTVDFPLDTLALMYQVGTTGGCDIVTASGDDGPLRSRIFYRLVNHYSDLDTPLRTERLRLTSRRALAAMLAMREKVRYRKALYAILGHRHQHLRYTRTTVDSTAHRRRLNRETSSLAFDVLLSFSNFGLRVAHRLSLMFGSLSLAGIGYATAVFLFKSDLIEGWTTLAILVSGGFTGVFLILGVLGEYLARILVEVRARPMYSVQDAMVYHSAELPGQDAGPPGPYLHEQLTNAPAHPATLGAGA</sequence>
<comment type="similarity">
    <text evidence="2">Belongs to the glycosyltransferase 2 family.</text>
</comment>
<name>A0ABY7ZKJ6_9ACTN</name>
<keyword evidence="4 10" id="KW-0808">Transferase</keyword>
<keyword evidence="11" id="KW-1185">Reference proteome</keyword>
<dbReference type="Pfam" id="PF00535">
    <property type="entry name" value="Glycos_transf_2"/>
    <property type="match status" value="1"/>
</dbReference>
<dbReference type="PANTHER" id="PTHR48090:SF1">
    <property type="entry name" value="PROPHAGE BACTOPRENOL GLUCOSYL TRANSFERASE HOMOLOG"/>
    <property type="match status" value="1"/>
</dbReference>
<organism evidence="10 11">
    <name type="scientific">Micromonospora cathayae</name>
    <dbReference type="NCBI Taxonomy" id="3028804"/>
    <lineage>
        <taxon>Bacteria</taxon>
        <taxon>Bacillati</taxon>
        <taxon>Actinomycetota</taxon>
        <taxon>Actinomycetes</taxon>
        <taxon>Micromonosporales</taxon>
        <taxon>Micromonosporaceae</taxon>
        <taxon>Micromonospora</taxon>
    </lineage>
</organism>
<keyword evidence="7 8" id="KW-0472">Membrane</keyword>
<keyword evidence="5 8" id="KW-0812">Transmembrane</keyword>
<evidence type="ECO:0000256" key="2">
    <source>
        <dbReference type="ARBA" id="ARBA00006739"/>
    </source>
</evidence>
<evidence type="ECO:0000313" key="11">
    <source>
        <dbReference type="Proteomes" id="UP001219605"/>
    </source>
</evidence>
<evidence type="ECO:0000256" key="1">
    <source>
        <dbReference type="ARBA" id="ARBA00004141"/>
    </source>
</evidence>
<evidence type="ECO:0000256" key="4">
    <source>
        <dbReference type="ARBA" id="ARBA00022679"/>
    </source>
</evidence>
<dbReference type="SUPFAM" id="SSF53448">
    <property type="entry name" value="Nucleotide-diphospho-sugar transferases"/>
    <property type="match status" value="1"/>
</dbReference>
<keyword evidence="6 8" id="KW-1133">Transmembrane helix</keyword>
<feature type="domain" description="Glycosyltransferase 2-like" evidence="9">
    <location>
        <begin position="18"/>
        <end position="103"/>
    </location>
</feature>
<evidence type="ECO:0000256" key="6">
    <source>
        <dbReference type="ARBA" id="ARBA00022989"/>
    </source>
</evidence>
<protein>
    <submittedName>
        <fullName evidence="10">Glycosyltransferase</fullName>
        <ecNumber evidence="10">2.4.-.-</ecNumber>
    </submittedName>
</protein>
<evidence type="ECO:0000256" key="5">
    <source>
        <dbReference type="ARBA" id="ARBA00022692"/>
    </source>
</evidence>